<evidence type="ECO:0000256" key="1">
    <source>
        <dbReference type="ARBA" id="ARBA00006226"/>
    </source>
</evidence>
<accession>A0A559TG98</accession>
<reference evidence="4 5" key="1">
    <citation type="submission" date="2019-06" db="EMBL/GenBank/DDBJ databases">
        <title>Pac Bio to generate improved reference genome sequences for organisms with transposon mutant libraries (support for FEBA project).</title>
        <authorList>
            <person name="Blow M."/>
        </authorList>
    </citation>
    <scope>NUCLEOTIDE SEQUENCE [LARGE SCALE GENOMIC DNA]</scope>
    <source>
        <strain evidence="4 5">USDA 1844</strain>
    </source>
</reference>
<dbReference type="Pfam" id="PF05016">
    <property type="entry name" value="ParE_toxin"/>
    <property type="match status" value="1"/>
</dbReference>
<feature type="compositionally biased region" description="Acidic residues" evidence="3">
    <location>
        <begin position="95"/>
        <end position="104"/>
    </location>
</feature>
<proteinExistence type="inferred from homology"/>
<dbReference type="InterPro" id="IPR035093">
    <property type="entry name" value="RelE/ParE_toxin_dom_sf"/>
</dbReference>
<dbReference type="PANTHER" id="PTHR33755:SF7">
    <property type="entry name" value="TOXIN MODULE OF TOXIN-ANTITOXIN SYSTEM RELE_STBE FAMILY"/>
    <property type="match status" value="1"/>
</dbReference>
<dbReference type="InterPro" id="IPR051803">
    <property type="entry name" value="TA_system_RelE-like_toxin"/>
</dbReference>
<evidence type="ECO:0000256" key="2">
    <source>
        <dbReference type="ARBA" id="ARBA00022649"/>
    </source>
</evidence>
<comment type="similarity">
    <text evidence="1">Belongs to the RelE toxin family.</text>
</comment>
<dbReference type="Proteomes" id="UP000319824">
    <property type="component" value="Unassembled WGS sequence"/>
</dbReference>
<keyword evidence="2" id="KW-1277">Toxin-antitoxin system</keyword>
<evidence type="ECO:0000313" key="4">
    <source>
        <dbReference type="EMBL" id="TVZ73621.1"/>
    </source>
</evidence>
<gene>
    <name evidence="4" type="ORF">BCL32_1867</name>
</gene>
<dbReference type="RefSeq" id="WP_022712614.1">
    <property type="nucleotide sequence ID" value="NZ_ATTQ01000001.1"/>
</dbReference>
<evidence type="ECO:0000313" key="5">
    <source>
        <dbReference type="Proteomes" id="UP000319824"/>
    </source>
</evidence>
<dbReference type="EMBL" id="VISO01000002">
    <property type="protein sequence ID" value="TVZ73621.1"/>
    <property type="molecule type" value="Genomic_DNA"/>
</dbReference>
<organism evidence="4 5">
    <name type="scientific">Rhizobium mongolense USDA 1844</name>
    <dbReference type="NCBI Taxonomy" id="1079460"/>
    <lineage>
        <taxon>Bacteria</taxon>
        <taxon>Pseudomonadati</taxon>
        <taxon>Pseudomonadota</taxon>
        <taxon>Alphaproteobacteria</taxon>
        <taxon>Hyphomicrobiales</taxon>
        <taxon>Rhizobiaceae</taxon>
        <taxon>Rhizobium/Agrobacterium group</taxon>
        <taxon>Rhizobium</taxon>
    </lineage>
</organism>
<sequence length="113" mass="13050">MKVTVSPDAREYITTEGRYLRARHPGAARQFLDDVKKLRQALSQFPEMGRQTDEMPAPGVLRFVMGSYLVDYEVGEDEVVILKMRHGRQRPPSVEIEDDFDYEDDASRRFDGP</sequence>
<dbReference type="AlphaFoldDB" id="A0A559TG98"/>
<dbReference type="PANTHER" id="PTHR33755">
    <property type="entry name" value="TOXIN PARE1-RELATED"/>
    <property type="match status" value="1"/>
</dbReference>
<dbReference type="InterPro" id="IPR007712">
    <property type="entry name" value="RelE/ParE_toxin"/>
</dbReference>
<name>A0A559TG98_9HYPH</name>
<feature type="region of interest" description="Disordered" evidence="3">
    <location>
        <begin position="87"/>
        <end position="113"/>
    </location>
</feature>
<comment type="caution">
    <text evidence="4">The sequence shown here is derived from an EMBL/GenBank/DDBJ whole genome shotgun (WGS) entry which is preliminary data.</text>
</comment>
<protein>
    <submittedName>
        <fullName evidence="4">Plasmid stabilization system protein ParE</fullName>
    </submittedName>
</protein>
<dbReference type="Gene3D" id="3.30.2310.20">
    <property type="entry name" value="RelE-like"/>
    <property type="match status" value="1"/>
</dbReference>
<evidence type="ECO:0000256" key="3">
    <source>
        <dbReference type="SAM" id="MobiDB-lite"/>
    </source>
</evidence>